<dbReference type="InterPro" id="IPR000620">
    <property type="entry name" value="EamA_dom"/>
</dbReference>
<sequence length="307" mass="33766">MLPEKTTPRIKSYILFLIVAFIWGVAGPVIKYTLGGFSPLVFLTYRFFIAALAAVFIFLLTGFHLPKEPKTFWLVILYSFLTSTVTLGFLFLGYEKTTALYGTLISAAGPIMVAIAGVWFLQEKVTRREMLGIGIALAGTVVIILGPILKNGDGEVGLTGNLLVFASLLIGVATAVIGKVLLRRELSPIFLTNLSFIVGFLTILPVALFSRPLPQILDTIYQIPISYHLGVIYMALLSGTLAYWLWHKAQKTIEIGEGGLFAYLYPIFATPLAIFWLKEEITLPFIIGAAIIAIGVIIAEYKKTKRL</sequence>
<organism evidence="8 9">
    <name type="scientific">Candidatus Woesebacteria bacterium RIFOXYA1_FULL_40_18</name>
    <dbReference type="NCBI Taxonomy" id="1802532"/>
    <lineage>
        <taxon>Bacteria</taxon>
        <taxon>Candidatus Woeseibacteriota</taxon>
    </lineage>
</organism>
<dbReference type="AlphaFoldDB" id="A0A1F8CLY5"/>
<name>A0A1F8CLY5_9BACT</name>
<dbReference type="InterPro" id="IPR050638">
    <property type="entry name" value="AA-Vitamin_Transporters"/>
</dbReference>
<feature type="transmembrane region" description="Helical" evidence="6">
    <location>
        <begin position="283"/>
        <end position="301"/>
    </location>
</feature>
<accession>A0A1F8CLY5</accession>
<dbReference type="InterPro" id="IPR037185">
    <property type="entry name" value="EmrE-like"/>
</dbReference>
<evidence type="ECO:0000256" key="6">
    <source>
        <dbReference type="SAM" id="Phobius"/>
    </source>
</evidence>
<feature type="transmembrane region" description="Helical" evidence="6">
    <location>
        <begin position="225"/>
        <end position="246"/>
    </location>
</feature>
<feature type="transmembrane region" description="Helical" evidence="6">
    <location>
        <begin position="189"/>
        <end position="210"/>
    </location>
</feature>
<feature type="transmembrane region" description="Helical" evidence="6">
    <location>
        <begin position="161"/>
        <end position="182"/>
    </location>
</feature>
<feature type="domain" description="EamA" evidence="7">
    <location>
        <begin position="12"/>
        <end position="144"/>
    </location>
</feature>
<comment type="similarity">
    <text evidence="2">Belongs to the EamA transporter family.</text>
</comment>
<dbReference type="EMBL" id="MGHS01000023">
    <property type="protein sequence ID" value="OGM76595.1"/>
    <property type="molecule type" value="Genomic_DNA"/>
</dbReference>
<keyword evidence="3 6" id="KW-0812">Transmembrane</keyword>
<proteinExistence type="inferred from homology"/>
<dbReference type="SUPFAM" id="SSF103481">
    <property type="entry name" value="Multidrug resistance efflux transporter EmrE"/>
    <property type="match status" value="2"/>
</dbReference>
<dbReference type="PANTHER" id="PTHR32322:SF2">
    <property type="entry name" value="EAMA DOMAIN-CONTAINING PROTEIN"/>
    <property type="match status" value="1"/>
</dbReference>
<evidence type="ECO:0000313" key="8">
    <source>
        <dbReference type="EMBL" id="OGM76595.1"/>
    </source>
</evidence>
<feature type="transmembrane region" description="Helical" evidence="6">
    <location>
        <begin position="130"/>
        <end position="149"/>
    </location>
</feature>
<feature type="transmembrane region" description="Helical" evidence="6">
    <location>
        <begin position="12"/>
        <end position="34"/>
    </location>
</feature>
<protein>
    <recommendedName>
        <fullName evidence="7">EamA domain-containing protein</fullName>
    </recommendedName>
</protein>
<dbReference type="Proteomes" id="UP000177855">
    <property type="component" value="Unassembled WGS sequence"/>
</dbReference>
<feature type="domain" description="EamA" evidence="7">
    <location>
        <begin position="159"/>
        <end position="298"/>
    </location>
</feature>
<dbReference type="Pfam" id="PF00892">
    <property type="entry name" value="EamA"/>
    <property type="match status" value="2"/>
</dbReference>
<evidence type="ECO:0000313" key="9">
    <source>
        <dbReference type="Proteomes" id="UP000177855"/>
    </source>
</evidence>
<feature type="transmembrane region" description="Helical" evidence="6">
    <location>
        <begin position="72"/>
        <end position="94"/>
    </location>
</feature>
<keyword evidence="5 6" id="KW-0472">Membrane</keyword>
<feature type="transmembrane region" description="Helical" evidence="6">
    <location>
        <begin position="258"/>
        <end position="277"/>
    </location>
</feature>
<feature type="transmembrane region" description="Helical" evidence="6">
    <location>
        <begin position="100"/>
        <end position="121"/>
    </location>
</feature>
<feature type="transmembrane region" description="Helical" evidence="6">
    <location>
        <begin position="40"/>
        <end position="60"/>
    </location>
</feature>
<evidence type="ECO:0000256" key="5">
    <source>
        <dbReference type="ARBA" id="ARBA00023136"/>
    </source>
</evidence>
<comment type="subcellular location">
    <subcellularLocation>
        <location evidence="1">Membrane</location>
        <topology evidence="1">Multi-pass membrane protein</topology>
    </subcellularLocation>
</comment>
<evidence type="ECO:0000256" key="1">
    <source>
        <dbReference type="ARBA" id="ARBA00004141"/>
    </source>
</evidence>
<evidence type="ECO:0000256" key="4">
    <source>
        <dbReference type="ARBA" id="ARBA00022989"/>
    </source>
</evidence>
<evidence type="ECO:0000256" key="2">
    <source>
        <dbReference type="ARBA" id="ARBA00007362"/>
    </source>
</evidence>
<evidence type="ECO:0000259" key="7">
    <source>
        <dbReference type="Pfam" id="PF00892"/>
    </source>
</evidence>
<dbReference type="PANTHER" id="PTHR32322">
    <property type="entry name" value="INNER MEMBRANE TRANSPORTER"/>
    <property type="match status" value="1"/>
</dbReference>
<comment type="caution">
    <text evidence="8">The sequence shown here is derived from an EMBL/GenBank/DDBJ whole genome shotgun (WGS) entry which is preliminary data.</text>
</comment>
<dbReference type="GO" id="GO:0016020">
    <property type="term" value="C:membrane"/>
    <property type="evidence" value="ECO:0007669"/>
    <property type="project" value="UniProtKB-SubCell"/>
</dbReference>
<reference evidence="8 9" key="1">
    <citation type="journal article" date="2016" name="Nat. Commun.">
        <title>Thousands of microbial genomes shed light on interconnected biogeochemical processes in an aquifer system.</title>
        <authorList>
            <person name="Anantharaman K."/>
            <person name="Brown C.T."/>
            <person name="Hug L.A."/>
            <person name="Sharon I."/>
            <person name="Castelle C.J."/>
            <person name="Probst A.J."/>
            <person name="Thomas B.C."/>
            <person name="Singh A."/>
            <person name="Wilkins M.J."/>
            <person name="Karaoz U."/>
            <person name="Brodie E.L."/>
            <person name="Williams K.H."/>
            <person name="Hubbard S.S."/>
            <person name="Banfield J.F."/>
        </authorList>
    </citation>
    <scope>NUCLEOTIDE SEQUENCE [LARGE SCALE GENOMIC DNA]</scope>
</reference>
<evidence type="ECO:0000256" key="3">
    <source>
        <dbReference type="ARBA" id="ARBA00022692"/>
    </source>
</evidence>
<keyword evidence="4 6" id="KW-1133">Transmembrane helix</keyword>
<dbReference type="STRING" id="1802532.A2210_01840"/>
<gene>
    <name evidence="8" type="ORF">A2210_01840</name>
</gene>